<dbReference type="Proteomes" id="UP000054166">
    <property type="component" value="Unassembled WGS sequence"/>
</dbReference>
<dbReference type="PANTHER" id="PTHR11474">
    <property type="entry name" value="TYROSINASE FAMILY MEMBER"/>
    <property type="match status" value="1"/>
</dbReference>
<keyword evidence="1" id="KW-0479">Metal-binding</keyword>
<gene>
    <name evidence="5" type="ORF">PILCRDRAFT_7170</name>
</gene>
<dbReference type="HOGENOM" id="CLU_035914_1_3_1"/>
<dbReference type="PROSITE" id="PS00497">
    <property type="entry name" value="TYROSINASE_1"/>
    <property type="match status" value="1"/>
</dbReference>
<evidence type="ECO:0000313" key="6">
    <source>
        <dbReference type="Proteomes" id="UP000054166"/>
    </source>
</evidence>
<keyword evidence="2" id="KW-0186">Copper</keyword>
<dbReference type="GO" id="GO:0016491">
    <property type="term" value="F:oxidoreductase activity"/>
    <property type="evidence" value="ECO:0007669"/>
    <property type="project" value="InterPro"/>
</dbReference>
<dbReference type="AlphaFoldDB" id="A0A0C3FFF8"/>
<evidence type="ECO:0000313" key="5">
    <source>
        <dbReference type="EMBL" id="KIM83205.1"/>
    </source>
</evidence>
<dbReference type="STRING" id="765440.A0A0C3FFF8"/>
<dbReference type="PANTHER" id="PTHR11474:SF126">
    <property type="entry name" value="TYROSINASE-LIKE PROTEIN TYR-1-RELATED"/>
    <property type="match status" value="1"/>
</dbReference>
<organism evidence="5 6">
    <name type="scientific">Piloderma croceum (strain F 1598)</name>
    <dbReference type="NCBI Taxonomy" id="765440"/>
    <lineage>
        <taxon>Eukaryota</taxon>
        <taxon>Fungi</taxon>
        <taxon>Dikarya</taxon>
        <taxon>Basidiomycota</taxon>
        <taxon>Agaricomycotina</taxon>
        <taxon>Agaricomycetes</taxon>
        <taxon>Agaricomycetidae</taxon>
        <taxon>Atheliales</taxon>
        <taxon>Atheliaceae</taxon>
        <taxon>Piloderma</taxon>
    </lineage>
</organism>
<dbReference type="InterPro" id="IPR002227">
    <property type="entry name" value="Tyrosinase_Cu-bd"/>
</dbReference>
<dbReference type="SUPFAM" id="SSF48056">
    <property type="entry name" value="Di-copper centre-containing domain"/>
    <property type="match status" value="1"/>
</dbReference>
<evidence type="ECO:0000256" key="3">
    <source>
        <dbReference type="SAM" id="SignalP"/>
    </source>
</evidence>
<protein>
    <recommendedName>
        <fullName evidence="4">Tyrosinase copper-binding domain-containing protein</fullName>
    </recommendedName>
</protein>
<dbReference type="Gene3D" id="1.10.1280.10">
    <property type="entry name" value="Di-copper center containing domain from catechol oxidase"/>
    <property type="match status" value="1"/>
</dbReference>
<feature type="signal peptide" evidence="3">
    <location>
        <begin position="1"/>
        <end position="25"/>
    </location>
</feature>
<sequence length="362" mass="40811">MLFPLAQLAILAASISPLCVYPMTATPCTKPVVRKEWRKLSVPEKTDWIRAVNCLSHLPHDDALSPTVKPTDIVAVNTSGSYYDDIVYMHMDLNHVIHFTGLFLPWHRWYVHSFETALKNKCGFAGASPYWNWSIDAPDVYGSTFFKDSDPKSGLGGWGDPANDFQVPTGGFSNFHTSYPSAHTLRRNFTLRPYLNFDSPFFPDPELMANTTFTKAEVHKMVEGFDGDYKGFQKYFERFPGAHSSVHTIMGGDLAGYCPANAVNCVPGLPTFSPDEPLFFMHHAMVDKVWSDWQHRRPSNFWAYEGGSVQAFENLTEYNTYPNGAPPALTFDTLMPADGMFPQARIRDVMNTTAGYLCYVYE</sequence>
<dbReference type="InterPro" id="IPR008922">
    <property type="entry name" value="Di-copper_centre_dom_sf"/>
</dbReference>
<dbReference type="EMBL" id="KN832991">
    <property type="protein sequence ID" value="KIM83205.1"/>
    <property type="molecule type" value="Genomic_DNA"/>
</dbReference>
<feature type="domain" description="Tyrosinase copper-binding" evidence="4">
    <location>
        <begin position="98"/>
        <end position="115"/>
    </location>
</feature>
<dbReference type="GO" id="GO:0046872">
    <property type="term" value="F:metal ion binding"/>
    <property type="evidence" value="ECO:0007669"/>
    <property type="project" value="UniProtKB-KW"/>
</dbReference>
<reference evidence="6" key="2">
    <citation type="submission" date="2015-01" db="EMBL/GenBank/DDBJ databases">
        <title>Evolutionary Origins and Diversification of the Mycorrhizal Mutualists.</title>
        <authorList>
            <consortium name="DOE Joint Genome Institute"/>
            <consortium name="Mycorrhizal Genomics Consortium"/>
            <person name="Kohler A."/>
            <person name="Kuo A."/>
            <person name="Nagy L.G."/>
            <person name="Floudas D."/>
            <person name="Copeland A."/>
            <person name="Barry K.W."/>
            <person name="Cichocki N."/>
            <person name="Veneault-Fourrey C."/>
            <person name="LaButti K."/>
            <person name="Lindquist E.A."/>
            <person name="Lipzen A."/>
            <person name="Lundell T."/>
            <person name="Morin E."/>
            <person name="Murat C."/>
            <person name="Riley R."/>
            <person name="Ohm R."/>
            <person name="Sun H."/>
            <person name="Tunlid A."/>
            <person name="Henrissat B."/>
            <person name="Grigoriev I.V."/>
            <person name="Hibbett D.S."/>
            <person name="Martin F."/>
        </authorList>
    </citation>
    <scope>NUCLEOTIDE SEQUENCE [LARGE SCALE GENOMIC DNA]</scope>
    <source>
        <strain evidence="6">F 1598</strain>
    </source>
</reference>
<accession>A0A0C3FFF8</accession>
<reference evidence="5 6" key="1">
    <citation type="submission" date="2014-04" db="EMBL/GenBank/DDBJ databases">
        <authorList>
            <consortium name="DOE Joint Genome Institute"/>
            <person name="Kuo A."/>
            <person name="Tarkka M."/>
            <person name="Buscot F."/>
            <person name="Kohler A."/>
            <person name="Nagy L.G."/>
            <person name="Floudas D."/>
            <person name="Copeland A."/>
            <person name="Barry K.W."/>
            <person name="Cichocki N."/>
            <person name="Veneault-Fourrey C."/>
            <person name="LaButti K."/>
            <person name="Lindquist E.A."/>
            <person name="Lipzen A."/>
            <person name="Lundell T."/>
            <person name="Morin E."/>
            <person name="Murat C."/>
            <person name="Sun H."/>
            <person name="Tunlid A."/>
            <person name="Henrissat B."/>
            <person name="Grigoriev I.V."/>
            <person name="Hibbett D.S."/>
            <person name="Martin F."/>
            <person name="Nordberg H.P."/>
            <person name="Cantor M.N."/>
            <person name="Hua S.X."/>
        </authorList>
    </citation>
    <scope>NUCLEOTIDE SEQUENCE [LARGE SCALE GENOMIC DNA]</scope>
    <source>
        <strain evidence="5 6">F 1598</strain>
    </source>
</reference>
<evidence type="ECO:0000259" key="4">
    <source>
        <dbReference type="PROSITE" id="PS00497"/>
    </source>
</evidence>
<dbReference type="OrthoDB" id="6132182at2759"/>
<name>A0A0C3FFF8_PILCF</name>
<keyword evidence="6" id="KW-1185">Reference proteome</keyword>
<proteinExistence type="predicted"/>
<keyword evidence="3" id="KW-0732">Signal</keyword>
<evidence type="ECO:0000256" key="2">
    <source>
        <dbReference type="ARBA" id="ARBA00023008"/>
    </source>
</evidence>
<dbReference type="PRINTS" id="PR00092">
    <property type="entry name" value="TYROSINASE"/>
</dbReference>
<dbReference type="Pfam" id="PF00264">
    <property type="entry name" value="Tyrosinase"/>
    <property type="match status" value="1"/>
</dbReference>
<feature type="chain" id="PRO_5002164432" description="Tyrosinase copper-binding domain-containing protein" evidence="3">
    <location>
        <begin position="26"/>
        <end position="362"/>
    </location>
</feature>
<evidence type="ECO:0000256" key="1">
    <source>
        <dbReference type="ARBA" id="ARBA00022723"/>
    </source>
</evidence>
<dbReference type="InterPro" id="IPR050316">
    <property type="entry name" value="Tyrosinase/Hemocyanin"/>
</dbReference>
<dbReference type="InParanoid" id="A0A0C3FFF8"/>